<dbReference type="EMBL" id="CP012747">
    <property type="protein sequence ID" value="ALL66544.1"/>
    <property type="molecule type" value="Genomic_DNA"/>
</dbReference>
<keyword evidence="1" id="KW-0472">Membrane</keyword>
<sequence length="102" mass="11459">MRAFFEGLVLLAAVVVYFLPAIVADAREREDAFALTIFNVLFGWTVIGWVAAFVWARHRVSDKRLANLASNTRRSLGRVTIAKIVARSRRARAARRQSTLSV</sequence>
<evidence type="ECO:0000256" key="1">
    <source>
        <dbReference type="SAM" id="Phobius"/>
    </source>
</evidence>
<dbReference type="InterPro" id="IPR016410">
    <property type="entry name" value="Phage_imm"/>
</dbReference>
<feature type="transmembrane region" description="Helical" evidence="1">
    <location>
        <begin position="34"/>
        <end position="56"/>
    </location>
</feature>
<dbReference type="GeneID" id="69970496"/>
<keyword evidence="1" id="KW-0812">Transmembrane</keyword>
<evidence type="ECO:0000313" key="2">
    <source>
        <dbReference type="EMBL" id="ALL66544.1"/>
    </source>
</evidence>
<protein>
    <submittedName>
        <fullName evidence="2">ABC-type Mn2+/Zn2+ transport system, permease component protein</fullName>
    </submittedName>
</protein>
<gene>
    <name evidence="2" type="ORF">K788_0005698</name>
</gene>
<accession>A0A0P0RDQ1</accession>
<dbReference type="Pfam" id="PF14373">
    <property type="entry name" value="Imm_superinfect"/>
    <property type="match status" value="1"/>
</dbReference>
<name>A0A0P0RDQ1_9BURK</name>
<dbReference type="RefSeq" id="WP_035988626.1">
    <property type="nucleotide sequence ID" value="NZ_CP012747.1"/>
</dbReference>
<keyword evidence="1" id="KW-1133">Transmembrane helix</keyword>
<organism evidence="2 3">
    <name type="scientific">Paraburkholderia caribensis MBA4</name>
    <dbReference type="NCBI Taxonomy" id="1323664"/>
    <lineage>
        <taxon>Bacteria</taxon>
        <taxon>Pseudomonadati</taxon>
        <taxon>Pseudomonadota</taxon>
        <taxon>Betaproteobacteria</taxon>
        <taxon>Burkholderiales</taxon>
        <taxon>Burkholderiaceae</taxon>
        <taxon>Paraburkholderia</taxon>
    </lineage>
</organism>
<evidence type="ECO:0000313" key="3">
    <source>
        <dbReference type="Proteomes" id="UP000019146"/>
    </source>
</evidence>
<dbReference type="KEGG" id="bcai:K788_0005698"/>
<proteinExistence type="predicted"/>
<reference evidence="2 3" key="1">
    <citation type="journal article" date="2014" name="Genome Announc.">
        <title>Draft Genome Sequence of the Haloacid-Degrading Burkholderia caribensis Strain MBA4.</title>
        <authorList>
            <person name="Pan Y."/>
            <person name="Kong K.F."/>
            <person name="Tsang J.S."/>
        </authorList>
    </citation>
    <scope>NUCLEOTIDE SEQUENCE [LARGE SCALE GENOMIC DNA]</scope>
    <source>
        <strain evidence="2 3">MBA4</strain>
    </source>
</reference>
<dbReference type="Proteomes" id="UP000019146">
    <property type="component" value="Chromosome 2"/>
</dbReference>
<dbReference type="AlphaFoldDB" id="A0A0P0RDQ1"/>